<evidence type="ECO:0000313" key="1">
    <source>
        <dbReference type="Ensembl" id="ENSPKIP00000015972.1"/>
    </source>
</evidence>
<protein>
    <submittedName>
        <fullName evidence="1">Uncharacterized protein</fullName>
    </submittedName>
</protein>
<evidence type="ECO:0000313" key="2">
    <source>
        <dbReference type="Proteomes" id="UP000261540"/>
    </source>
</evidence>
<dbReference type="GO" id="GO:0006367">
    <property type="term" value="P:transcription initiation at RNA polymerase II promoter"/>
    <property type="evidence" value="ECO:0007669"/>
    <property type="project" value="InterPro"/>
</dbReference>
<dbReference type="GeneTree" id="ENSGT00940000163055"/>
<proteinExistence type="predicted"/>
<dbReference type="STRING" id="1676925.ENSPKIP00000015972"/>
<dbReference type="GO" id="GO:0005672">
    <property type="term" value="C:transcription factor TFIIA complex"/>
    <property type="evidence" value="ECO:0007669"/>
    <property type="project" value="InterPro"/>
</dbReference>
<accession>A0A3B3RBA9</accession>
<dbReference type="Pfam" id="PF03153">
    <property type="entry name" value="TFIIA"/>
    <property type="match status" value="1"/>
</dbReference>
<organism evidence="1 2">
    <name type="scientific">Paramormyrops kingsleyae</name>
    <dbReference type="NCBI Taxonomy" id="1676925"/>
    <lineage>
        <taxon>Eukaryota</taxon>
        <taxon>Metazoa</taxon>
        <taxon>Chordata</taxon>
        <taxon>Craniata</taxon>
        <taxon>Vertebrata</taxon>
        <taxon>Euteleostomi</taxon>
        <taxon>Actinopterygii</taxon>
        <taxon>Neopterygii</taxon>
        <taxon>Teleostei</taxon>
        <taxon>Osteoglossocephala</taxon>
        <taxon>Osteoglossomorpha</taxon>
        <taxon>Osteoglossiformes</taxon>
        <taxon>Mormyridae</taxon>
        <taxon>Paramormyrops</taxon>
    </lineage>
</organism>
<dbReference type="Gene3D" id="1.10.287.100">
    <property type="match status" value="1"/>
</dbReference>
<keyword evidence="2" id="KW-1185">Reference proteome</keyword>
<dbReference type="InterPro" id="IPR004855">
    <property type="entry name" value="TFIIA_asu/bsu"/>
</dbReference>
<dbReference type="Proteomes" id="UP000261540">
    <property type="component" value="Unplaced"/>
</dbReference>
<reference evidence="1" key="2">
    <citation type="submission" date="2025-09" db="UniProtKB">
        <authorList>
            <consortium name="Ensembl"/>
        </authorList>
    </citation>
    <scope>IDENTIFICATION</scope>
</reference>
<name>A0A3B3RBA9_9TELE</name>
<dbReference type="Ensembl" id="ENSPKIT00000040452.1">
    <property type="protein sequence ID" value="ENSPKIP00000015972.1"/>
    <property type="gene ID" value="ENSPKIG00000002489.1"/>
</dbReference>
<sequence>ITMLSNSNTVSKLYMSVIDDVIESVRELFQDEGIEDRVLEDLRQINSYFCQKVVLTWIVTSPSVSLERSF</sequence>
<reference evidence="1" key="1">
    <citation type="submission" date="2025-08" db="UniProtKB">
        <authorList>
            <consortium name="Ensembl"/>
        </authorList>
    </citation>
    <scope>IDENTIFICATION</scope>
</reference>
<dbReference type="AlphaFoldDB" id="A0A3B3RBA9"/>
<dbReference type="SUPFAM" id="SSF47396">
    <property type="entry name" value="Transcription factor IIA (TFIIA), alpha-helical domain"/>
    <property type="match status" value="1"/>
</dbReference>